<evidence type="ECO:0000256" key="1">
    <source>
        <dbReference type="SAM" id="Phobius"/>
    </source>
</evidence>
<proteinExistence type="predicted"/>
<name>A0AAD6UJR2_9AGAR</name>
<feature type="transmembrane region" description="Helical" evidence="1">
    <location>
        <begin position="168"/>
        <end position="187"/>
    </location>
</feature>
<dbReference type="AlphaFoldDB" id="A0AAD6UJR2"/>
<gene>
    <name evidence="2" type="ORF">B0H15DRAFT_410140</name>
</gene>
<evidence type="ECO:0000313" key="2">
    <source>
        <dbReference type="EMBL" id="KAJ7101375.1"/>
    </source>
</evidence>
<organism evidence="2 3">
    <name type="scientific">Mycena belliarum</name>
    <dbReference type="NCBI Taxonomy" id="1033014"/>
    <lineage>
        <taxon>Eukaryota</taxon>
        <taxon>Fungi</taxon>
        <taxon>Dikarya</taxon>
        <taxon>Basidiomycota</taxon>
        <taxon>Agaricomycotina</taxon>
        <taxon>Agaricomycetes</taxon>
        <taxon>Agaricomycetidae</taxon>
        <taxon>Agaricales</taxon>
        <taxon>Marasmiineae</taxon>
        <taxon>Mycenaceae</taxon>
        <taxon>Mycena</taxon>
    </lineage>
</organism>
<keyword evidence="1" id="KW-0472">Membrane</keyword>
<comment type="caution">
    <text evidence="2">The sequence shown here is derived from an EMBL/GenBank/DDBJ whole genome shotgun (WGS) entry which is preliminary data.</text>
</comment>
<dbReference type="Proteomes" id="UP001222325">
    <property type="component" value="Unassembled WGS sequence"/>
</dbReference>
<feature type="transmembrane region" description="Helical" evidence="1">
    <location>
        <begin position="49"/>
        <end position="69"/>
    </location>
</feature>
<feature type="transmembrane region" description="Helical" evidence="1">
    <location>
        <begin position="96"/>
        <end position="119"/>
    </location>
</feature>
<keyword evidence="1" id="KW-1133">Transmembrane helix</keyword>
<keyword evidence="1" id="KW-0812">Transmembrane</keyword>
<feature type="transmembrane region" description="Helical" evidence="1">
    <location>
        <begin position="140"/>
        <end position="162"/>
    </location>
</feature>
<sequence>MSIIECLFIHRCNIFNQFEGISATLVVATIDLILLMRVWVLFGKSRRLLYFLVPTMTAEIAMMLFIAIMSNNHANRNVHIGPILPGCYSTTVPRYIAFYPVPSLVVTSIMSLMTLYNCAKRLAPRWRGFSMPIVELFLRDGIYWFIAVLAINPPQLIIWAAARPTLTEVLIIPGSVVYSIIGSRVLLNIMEIMSCDVDRHLSSN</sequence>
<reference evidence="2" key="1">
    <citation type="submission" date="2023-03" db="EMBL/GenBank/DDBJ databases">
        <title>Massive genome expansion in bonnet fungi (Mycena s.s.) driven by repeated elements and novel gene families across ecological guilds.</title>
        <authorList>
            <consortium name="Lawrence Berkeley National Laboratory"/>
            <person name="Harder C.B."/>
            <person name="Miyauchi S."/>
            <person name="Viragh M."/>
            <person name="Kuo A."/>
            <person name="Thoen E."/>
            <person name="Andreopoulos B."/>
            <person name="Lu D."/>
            <person name="Skrede I."/>
            <person name="Drula E."/>
            <person name="Henrissat B."/>
            <person name="Morin E."/>
            <person name="Kohler A."/>
            <person name="Barry K."/>
            <person name="LaButti K."/>
            <person name="Morin E."/>
            <person name="Salamov A."/>
            <person name="Lipzen A."/>
            <person name="Mereny Z."/>
            <person name="Hegedus B."/>
            <person name="Baldrian P."/>
            <person name="Stursova M."/>
            <person name="Weitz H."/>
            <person name="Taylor A."/>
            <person name="Grigoriev I.V."/>
            <person name="Nagy L.G."/>
            <person name="Martin F."/>
            <person name="Kauserud H."/>
        </authorList>
    </citation>
    <scope>NUCLEOTIDE SEQUENCE</scope>
    <source>
        <strain evidence="2">CBHHK173m</strain>
    </source>
</reference>
<dbReference type="EMBL" id="JARJCN010000004">
    <property type="protein sequence ID" value="KAJ7101375.1"/>
    <property type="molecule type" value="Genomic_DNA"/>
</dbReference>
<accession>A0AAD6UJR2</accession>
<protein>
    <submittedName>
        <fullName evidence="2">Uncharacterized protein</fullName>
    </submittedName>
</protein>
<feature type="transmembrane region" description="Helical" evidence="1">
    <location>
        <begin position="20"/>
        <end position="42"/>
    </location>
</feature>
<keyword evidence="3" id="KW-1185">Reference proteome</keyword>
<evidence type="ECO:0000313" key="3">
    <source>
        <dbReference type="Proteomes" id="UP001222325"/>
    </source>
</evidence>